<dbReference type="PROSITE" id="PS51864">
    <property type="entry name" value="ASTACIN"/>
    <property type="match status" value="1"/>
</dbReference>
<dbReference type="GO" id="GO:0008270">
    <property type="term" value="F:zinc ion binding"/>
    <property type="evidence" value="ECO:0007669"/>
    <property type="project" value="UniProtKB-UniRule"/>
</dbReference>
<reference evidence="4 5" key="1">
    <citation type="journal article" date="2007" name="Science">
        <title>Sea anemone genome reveals ancestral eumetazoan gene repertoire and genomic organization.</title>
        <authorList>
            <person name="Putnam N.H."/>
            <person name="Srivastava M."/>
            <person name="Hellsten U."/>
            <person name="Dirks B."/>
            <person name="Chapman J."/>
            <person name="Salamov A."/>
            <person name="Terry A."/>
            <person name="Shapiro H."/>
            <person name="Lindquist E."/>
            <person name="Kapitonov V.V."/>
            <person name="Jurka J."/>
            <person name="Genikhovich G."/>
            <person name="Grigoriev I.V."/>
            <person name="Lucas S.M."/>
            <person name="Steele R.E."/>
            <person name="Finnerty J.R."/>
            <person name="Technau U."/>
            <person name="Martindale M.Q."/>
            <person name="Rokhsar D.S."/>
        </authorList>
    </citation>
    <scope>NUCLEOTIDE SEQUENCE [LARGE SCALE GENOMIC DNA]</scope>
    <source>
        <strain evidence="5">CH2 X CH6</strain>
    </source>
</reference>
<protein>
    <recommendedName>
        <fullName evidence="2">Metalloendopeptidase</fullName>
        <ecNumber evidence="2">3.4.24.-</ecNumber>
    </recommendedName>
</protein>
<gene>
    <name evidence="4" type="ORF">NEMVEDRAFT_v1g98737</name>
</gene>
<dbReference type="PANTHER" id="PTHR10127:SF901">
    <property type="entry name" value="METALLOENDOPEPTIDASE"/>
    <property type="match status" value="1"/>
</dbReference>
<dbReference type="eggNOG" id="KOG3714">
    <property type="taxonomic scope" value="Eukaryota"/>
</dbReference>
<keyword evidence="1 2" id="KW-0482">Metalloprotease</keyword>
<dbReference type="Proteomes" id="UP000001593">
    <property type="component" value="Unassembled WGS sequence"/>
</dbReference>
<keyword evidence="1 2" id="KW-0862">Zinc</keyword>
<dbReference type="InterPro" id="IPR034035">
    <property type="entry name" value="Astacin-like_dom"/>
</dbReference>
<dbReference type="GO" id="GO:0006508">
    <property type="term" value="P:proteolysis"/>
    <property type="evidence" value="ECO:0007669"/>
    <property type="project" value="UniProtKB-KW"/>
</dbReference>
<feature type="binding site" evidence="1">
    <location>
        <position position="28"/>
    </location>
    <ligand>
        <name>Zn(2+)</name>
        <dbReference type="ChEBI" id="CHEBI:29105"/>
        <note>catalytic</note>
    </ligand>
</feature>
<evidence type="ECO:0000256" key="2">
    <source>
        <dbReference type="RuleBase" id="RU361183"/>
    </source>
</evidence>
<feature type="non-terminal residue" evidence="4">
    <location>
        <position position="141"/>
    </location>
</feature>
<dbReference type="OMA" id="RIFPERM"/>
<evidence type="ECO:0000313" key="4">
    <source>
        <dbReference type="EMBL" id="EDO43230.1"/>
    </source>
</evidence>
<feature type="active site" evidence="1">
    <location>
        <position position="29"/>
    </location>
</feature>
<dbReference type="PhylomeDB" id="A7RZ62"/>
<dbReference type="PRINTS" id="PR00480">
    <property type="entry name" value="ASTACIN"/>
</dbReference>
<keyword evidence="5" id="KW-1185">Reference proteome</keyword>
<evidence type="ECO:0000313" key="5">
    <source>
        <dbReference type="Proteomes" id="UP000001593"/>
    </source>
</evidence>
<feature type="domain" description="Peptidase M12A" evidence="3">
    <location>
        <begin position="1"/>
        <end position="128"/>
    </location>
</feature>
<keyword evidence="1 2" id="KW-0645">Protease</keyword>
<dbReference type="HOGENOM" id="CLU_017286_4_1_1"/>
<keyword evidence="1 2" id="KW-0378">Hydrolase</keyword>
<dbReference type="InParanoid" id="A7RZ62"/>
<feature type="binding site" evidence="1">
    <location>
        <position position="38"/>
    </location>
    <ligand>
        <name>Zn(2+)</name>
        <dbReference type="ChEBI" id="CHEBI:29105"/>
        <note>catalytic</note>
    </ligand>
</feature>
<comment type="cofactor">
    <cofactor evidence="1 2">
        <name>Zn(2+)</name>
        <dbReference type="ChEBI" id="CHEBI:29105"/>
    </cofactor>
    <text evidence="1 2">Binds 1 zinc ion per subunit.</text>
</comment>
<dbReference type="Gene3D" id="3.40.390.10">
    <property type="entry name" value="Collagenase (Catalytic Domain)"/>
    <property type="match status" value="1"/>
</dbReference>
<dbReference type="InterPro" id="IPR024079">
    <property type="entry name" value="MetalloPept_cat_dom_sf"/>
</dbReference>
<dbReference type="GO" id="GO:0005615">
    <property type="term" value="C:extracellular space"/>
    <property type="evidence" value="ECO:0000318"/>
    <property type="project" value="GO_Central"/>
</dbReference>
<name>A7RZ62_NEMVE</name>
<dbReference type="KEGG" id="nve:5515111"/>
<dbReference type="Pfam" id="PF01400">
    <property type="entry name" value="Astacin"/>
    <property type="match status" value="1"/>
</dbReference>
<sequence length="141" mass="16215">CWSLIGKRGGKQPLSVGEGCGYKGHVMHELMHALGFLHEQTRMDRDEHITVHKDRIFPERMLNFKKYHQDTSGLPYDFRSLVHYSNYDSSASGQPTMEALTDPYMKLGRKNDFSPGDIVKINMLYNCPQLSNDRKCTLTSF</sequence>
<dbReference type="OrthoDB" id="291007at2759"/>
<dbReference type="PANTHER" id="PTHR10127">
    <property type="entry name" value="DISCOIDIN, CUB, EGF, LAMININ , AND ZINC METALLOPROTEASE DOMAIN CONTAINING"/>
    <property type="match status" value="1"/>
</dbReference>
<dbReference type="SUPFAM" id="SSF55486">
    <property type="entry name" value="Metalloproteases ('zincins'), catalytic domain"/>
    <property type="match status" value="1"/>
</dbReference>
<dbReference type="AlphaFoldDB" id="A7RZ62"/>
<dbReference type="STRING" id="45351.A7RZ62"/>
<dbReference type="EMBL" id="DS469556">
    <property type="protein sequence ID" value="EDO43230.1"/>
    <property type="molecule type" value="Genomic_DNA"/>
</dbReference>
<dbReference type="EC" id="3.4.24.-" evidence="2"/>
<comment type="caution">
    <text evidence="1">Lacks conserved residue(s) required for the propagation of feature annotation.</text>
</comment>
<keyword evidence="1 2" id="KW-0479">Metal-binding</keyword>
<dbReference type="CDD" id="cd04280">
    <property type="entry name" value="ZnMc_astacin_like"/>
    <property type="match status" value="1"/>
</dbReference>
<feature type="binding site" evidence="1">
    <location>
        <position position="32"/>
    </location>
    <ligand>
        <name>Zn(2+)</name>
        <dbReference type="ChEBI" id="CHEBI:29105"/>
        <note>catalytic</note>
    </ligand>
</feature>
<dbReference type="InterPro" id="IPR001506">
    <property type="entry name" value="Peptidase_M12A"/>
</dbReference>
<dbReference type="GO" id="GO:0004222">
    <property type="term" value="F:metalloendopeptidase activity"/>
    <property type="evidence" value="ECO:0000318"/>
    <property type="project" value="GO_Central"/>
</dbReference>
<proteinExistence type="predicted"/>
<accession>A7RZ62</accession>
<organism evidence="4 5">
    <name type="scientific">Nematostella vectensis</name>
    <name type="common">Starlet sea anemone</name>
    <dbReference type="NCBI Taxonomy" id="45351"/>
    <lineage>
        <taxon>Eukaryota</taxon>
        <taxon>Metazoa</taxon>
        <taxon>Cnidaria</taxon>
        <taxon>Anthozoa</taxon>
        <taxon>Hexacorallia</taxon>
        <taxon>Actiniaria</taxon>
        <taxon>Edwardsiidae</taxon>
        <taxon>Nematostella</taxon>
    </lineage>
</organism>
<evidence type="ECO:0000256" key="1">
    <source>
        <dbReference type="PROSITE-ProRule" id="PRU01211"/>
    </source>
</evidence>
<evidence type="ECO:0000259" key="3">
    <source>
        <dbReference type="PROSITE" id="PS51864"/>
    </source>
</evidence>